<name>A0A5B8W279_9SPHI</name>
<dbReference type="Gene3D" id="3.40.50.720">
    <property type="entry name" value="NAD(P)-binding Rossmann-like Domain"/>
    <property type="match status" value="1"/>
</dbReference>
<dbReference type="Proteomes" id="UP000321362">
    <property type="component" value="Chromosome"/>
</dbReference>
<reference evidence="2 3" key="1">
    <citation type="journal article" date="2013" name="J. Microbiol.">
        <title>Mucilaginibacter ginsenosidivorax sp. nov., with ginsenoside converting activity isolated from sediment.</title>
        <authorList>
            <person name="Kim J.K."/>
            <person name="Choi T.E."/>
            <person name="Liu Q.M."/>
            <person name="Park H.Y."/>
            <person name="Yi T.H."/>
            <person name="Yoon M.H."/>
            <person name="Kim S.C."/>
            <person name="Im W.T."/>
        </authorList>
    </citation>
    <scope>NUCLEOTIDE SEQUENCE [LARGE SCALE GENOMIC DNA]</scope>
    <source>
        <strain evidence="2 3">KHI28</strain>
    </source>
</reference>
<dbReference type="KEGG" id="mgk:FSB76_13860"/>
<dbReference type="AlphaFoldDB" id="A0A5B8W279"/>
<dbReference type="InterPro" id="IPR016040">
    <property type="entry name" value="NAD(P)-bd_dom"/>
</dbReference>
<dbReference type="SUPFAM" id="SSF51735">
    <property type="entry name" value="NAD(P)-binding Rossmann-fold domains"/>
    <property type="match status" value="1"/>
</dbReference>
<dbReference type="Pfam" id="PF13460">
    <property type="entry name" value="NAD_binding_10"/>
    <property type="match status" value="1"/>
</dbReference>
<dbReference type="EMBL" id="CP042437">
    <property type="protein sequence ID" value="QEC76976.1"/>
    <property type="molecule type" value="Genomic_DNA"/>
</dbReference>
<proteinExistence type="predicted"/>
<sequence length="218" mass="24483">MANKAIIAGSTGLIGSKLLQILLRESFYDEVLILVRKKTDLDHKKLTQLVVNFDQLDSYSDALTGHALFSCLGTTNAKTPDKTVYRHIDHDYPVQLAQLALKNGIKQYHLVSSIGANVGSSFFYTKTKGETEADIRQLGLPALHIYRPSMLTGNRQEKRSMEKALIAFYKIINPLLFGSWKKYRSIAGETVAMAMYKQSIKNNTGTFIYESDQIKQLS</sequence>
<gene>
    <name evidence="2" type="ORF">FSB76_13860</name>
</gene>
<protein>
    <submittedName>
        <fullName evidence="2">NAD-dependent epimerase/dehydratase family protein</fullName>
    </submittedName>
</protein>
<organism evidence="2 3">
    <name type="scientific">Mucilaginibacter ginsenosidivorax</name>
    <dbReference type="NCBI Taxonomy" id="862126"/>
    <lineage>
        <taxon>Bacteria</taxon>
        <taxon>Pseudomonadati</taxon>
        <taxon>Bacteroidota</taxon>
        <taxon>Sphingobacteriia</taxon>
        <taxon>Sphingobacteriales</taxon>
        <taxon>Sphingobacteriaceae</taxon>
        <taxon>Mucilaginibacter</taxon>
    </lineage>
</organism>
<feature type="domain" description="NAD(P)-binding" evidence="1">
    <location>
        <begin position="9"/>
        <end position="158"/>
    </location>
</feature>
<dbReference type="RefSeq" id="WP_147054258.1">
    <property type="nucleotide sequence ID" value="NZ_CP042437.1"/>
</dbReference>
<evidence type="ECO:0000313" key="2">
    <source>
        <dbReference type="EMBL" id="QEC76976.1"/>
    </source>
</evidence>
<dbReference type="InterPro" id="IPR036291">
    <property type="entry name" value="NAD(P)-bd_dom_sf"/>
</dbReference>
<evidence type="ECO:0000313" key="3">
    <source>
        <dbReference type="Proteomes" id="UP000321362"/>
    </source>
</evidence>
<dbReference type="PANTHER" id="PTHR14097">
    <property type="entry name" value="OXIDOREDUCTASE HTATIP2"/>
    <property type="match status" value="1"/>
</dbReference>
<evidence type="ECO:0000259" key="1">
    <source>
        <dbReference type="Pfam" id="PF13460"/>
    </source>
</evidence>
<dbReference type="OrthoDB" id="9798632at2"/>
<accession>A0A5B8W279</accession>
<keyword evidence="3" id="KW-1185">Reference proteome</keyword>
<dbReference type="PANTHER" id="PTHR14097:SF7">
    <property type="entry name" value="OXIDOREDUCTASE HTATIP2"/>
    <property type="match status" value="1"/>
</dbReference>